<feature type="compositionally biased region" description="Polar residues" evidence="1">
    <location>
        <begin position="858"/>
        <end position="868"/>
    </location>
</feature>
<dbReference type="PANTHER" id="PTHR37535">
    <property type="entry name" value="FLUG DOMAIN PROTEIN"/>
    <property type="match status" value="1"/>
</dbReference>
<sequence length="897" mass="102000">MGTLDPAQIARIQAQLAALEAPEAPPLTGEELQHYWDRGNKRRPIRPRHSDNTKVNLVNGQRRWIAFCASLPNAPAWKPLLRTLSWDNRGLAESFAKYLVRRPKNRVGAESTVRRYLRDLSAIFKKYSGADLEERVRNHFFTVAKVEITPKFGLRVEPKRKDVLNPSGFTYLAHFSWVRDRTTFKIGLDRLDDSLIRSFLMWTGCRRHELVYAPPKNHQDKIENEYYGESDAYTDEDDGLDEYIQQPRPAQCWVCEDRLDDRTHNPKLRVLCWEDVNLWILRDPMGDGGRDYLAMQILLRFHKGSQNETVPTWFPFVEEKLPVLCPISQFLAKALAEGVIDSEGYDTRAEPFFNTKISIPAVYIPWKKEFWHKPVFRQTVESVEGPEKSDEPLTAKMFDNNSGRVGQAAGLPSNFPSYVYRRGNLEILDKNYRPSIRDQGARHKPNSVVFQRYYNNAKRDASAQNAGLGRGTHSPYLDVLSHIGVQYDENAPMGVSDEVMRAIGPDSTVRRLEREWSELEAELQATYGKSTKATGADKKRREQKWNELRAARQKQRRTVGSILRKDHFKKKNAEELKRQLLGIHAPQQPLQKVIFSLPERRVLADILGDLDEDLLEDDIPKEPTELRAPSAEVAKQVEAPPAPGRTIAPKPWYASMIQDPVSPPAPMPMPADAAVIQTPPPPYTPVANSHPLHTAIRGEKRAYTEDPAEHIPDDHPRKRRHESPKPSAVNNPSGSGNGAGTPSAARKSTLERHECIFCRRRFTRKGTMWNCAERHLRRRETEAVSCPVPECKSKGIVLENEMRFKNHAAVVHGKDLRPKITVRTKTAETPPRKQHRVGPTLRIKLVTSESVKSPVGSAVTSPPETGRSTPKIILTRREEQPTPRPRIILRVAKGRGS</sequence>
<protein>
    <submittedName>
        <fullName evidence="2">Uncharacterized protein</fullName>
    </submittedName>
</protein>
<organism evidence="2 3">
    <name type="scientific">Diplogelasinospora grovesii</name>
    <dbReference type="NCBI Taxonomy" id="303347"/>
    <lineage>
        <taxon>Eukaryota</taxon>
        <taxon>Fungi</taxon>
        <taxon>Dikarya</taxon>
        <taxon>Ascomycota</taxon>
        <taxon>Pezizomycotina</taxon>
        <taxon>Sordariomycetes</taxon>
        <taxon>Sordariomycetidae</taxon>
        <taxon>Sordariales</taxon>
        <taxon>Diplogelasinosporaceae</taxon>
        <taxon>Diplogelasinospora</taxon>
    </lineage>
</organism>
<dbReference type="PANTHER" id="PTHR37535:SF4">
    <property type="entry name" value="FLUG DOMAIN-CONTAINING PROTEIN"/>
    <property type="match status" value="1"/>
</dbReference>
<evidence type="ECO:0000313" key="2">
    <source>
        <dbReference type="EMBL" id="KAK3945233.1"/>
    </source>
</evidence>
<comment type="caution">
    <text evidence="2">The sequence shown here is derived from an EMBL/GenBank/DDBJ whole genome shotgun (WGS) entry which is preliminary data.</text>
</comment>
<dbReference type="EMBL" id="MU853755">
    <property type="protein sequence ID" value="KAK3945233.1"/>
    <property type="molecule type" value="Genomic_DNA"/>
</dbReference>
<feature type="region of interest" description="Disordered" evidence="1">
    <location>
        <begin position="849"/>
        <end position="885"/>
    </location>
</feature>
<keyword evidence="3" id="KW-1185">Reference proteome</keyword>
<gene>
    <name evidence="2" type="ORF">QBC46DRAFT_349622</name>
</gene>
<proteinExistence type="predicted"/>
<dbReference type="AlphaFoldDB" id="A0AAN6NJN3"/>
<evidence type="ECO:0000256" key="1">
    <source>
        <dbReference type="SAM" id="MobiDB-lite"/>
    </source>
</evidence>
<accession>A0AAN6NJN3</accession>
<reference evidence="3" key="1">
    <citation type="journal article" date="2023" name="Mol. Phylogenet. Evol.">
        <title>Genome-scale phylogeny and comparative genomics of the fungal order Sordariales.</title>
        <authorList>
            <person name="Hensen N."/>
            <person name="Bonometti L."/>
            <person name="Westerberg I."/>
            <person name="Brannstrom I.O."/>
            <person name="Guillou S."/>
            <person name="Cros-Aarteil S."/>
            <person name="Calhoun S."/>
            <person name="Haridas S."/>
            <person name="Kuo A."/>
            <person name="Mondo S."/>
            <person name="Pangilinan J."/>
            <person name="Riley R."/>
            <person name="LaButti K."/>
            <person name="Andreopoulos B."/>
            <person name="Lipzen A."/>
            <person name="Chen C."/>
            <person name="Yan M."/>
            <person name="Daum C."/>
            <person name="Ng V."/>
            <person name="Clum A."/>
            <person name="Steindorff A."/>
            <person name="Ohm R.A."/>
            <person name="Martin F."/>
            <person name="Silar P."/>
            <person name="Natvig D.O."/>
            <person name="Lalanne C."/>
            <person name="Gautier V."/>
            <person name="Ament-Velasquez S.L."/>
            <person name="Kruys A."/>
            <person name="Hutchinson M.I."/>
            <person name="Powell A.J."/>
            <person name="Barry K."/>
            <person name="Miller A.N."/>
            <person name="Grigoriev I.V."/>
            <person name="Debuchy R."/>
            <person name="Gladieux P."/>
            <person name="Hiltunen Thoren M."/>
            <person name="Johannesson H."/>
        </authorList>
    </citation>
    <scope>NUCLEOTIDE SEQUENCE [LARGE SCALE GENOMIC DNA]</scope>
    <source>
        <strain evidence="3">CBS 340.73</strain>
    </source>
</reference>
<feature type="region of interest" description="Disordered" evidence="1">
    <location>
        <begin position="707"/>
        <end position="748"/>
    </location>
</feature>
<dbReference type="InterPro" id="IPR021842">
    <property type="entry name" value="DUF3435"/>
</dbReference>
<feature type="compositionally biased region" description="Basic and acidic residues" evidence="1">
    <location>
        <begin position="707"/>
        <end position="716"/>
    </location>
</feature>
<name>A0AAN6NJN3_9PEZI</name>
<dbReference type="Pfam" id="PF11917">
    <property type="entry name" value="DUF3435"/>
    <property type="match status" value="1"/>
</dbReference>
<feature type="region of interest" description="Disordered" evidence="1">
    <location>
        <begin position="663"/>
        <end position="690"/>
    </location>
</feature>
<dbReference type="Proteomes" id="UP001303473">
    <property type="component" value="Unassembled WGS sequence"/>
</dbReference>
<evidence type="ECO:0000313" key="3">
    <source>
        <dbReference type="Proteomes" id="UP001303473"/>
    </source>
</evidence>